<protein>
    <submittedName>
        <fullName evidence="2">Uncharacterized protein</fullName>
    </submittedName>
</protein>
<evidence type="ECO:0000313" key="2">
    <source>
        <dbReference type="EMBL" id="KAF2611434.1"/>
    </source>
</evidence>
<reference evidence="2" key="1">
    <citation type="submission" date="2019-12" db="EMBL/GenBank/DDBJ databases">
        <title>Genome sequencing and annotation of Brassica cretica.</title>
        <authorList>
            <person name="Studholme D.J."/>
            <person name="Sarris P.F."/>
        </authorList>
    </citation>
    <scope>NUCLEOTIDE SEQUENCE</scope>
    <source>
        <strain evidence="2">PFS-102/07</strain>
        <tissue evidence="2">Leaf</tissue>
    </source>
</reference>
<feature type="region of interest" description="Disordered" evidence="1">
    <location>
        <begin position="1"/>
        <end position="22"/>
    </location>
</feature>
<accession>A0A8S9LUL6</accession>
<gene>
    <name evidence="2" type="ORF">F2Q70_00009658</name>
</gene>
<dbReference type="EMBL" id="QGKY02000089">
    <property type="protein sequence ID" value="KAF2611434.1"/>
    <property type="molecule type" value="Genomic_DNA"/>
</dbReference>
<dbReference type="AlphaFoldDB" id="A0A8S9LUL6"/>
<proteinExistence type="predicted"/>
<sequence length="74" mass="8140">MAKKEEKNSGTSDGGPNVAVNKTEDFSCGERYLVMDDVVALFPQVKDDGLNRDTVQSDGWGSLRSSDQRKKFSP</sequence>
<feature type="region of interest" description="Disordered" evidence="1">
    <location>
        <begin position="48"/>
        <end position="74"/>
    </location>
</feature>
<evidence type="ECO:0000256" key="1">
    <source>
        <dbReference type="SAM" id="MobiDB-lite"/>
    </source>
</evidence>
<name>A0A8S9LUL6_BRACR</name>
<feature type="compositionally biased region" description="Polar residues" evidence="1">
    <location>
        <begin position="53"/>
        <end position="65"/>
    </location>
</feature>
<organism evidence="2">
    <name type="scientific">Brassica cretica</name>
    <name type="common">Mustard</name>
    <dbReference type="NCBI Taxonomy" id="69181"/>
    <lineage>
        <taxon>Eukaryota</taxon>
        <taxon>Viridiplantae</taxon>
        <taxon>Streptophyta</taxon>
        <taxon>Embryophyta</taxon>
        <taxon>Tracheophyta</taxon>
        <taxon>Spermatophyta</taxon>
        <taxon>Magnoliopsida</taxon>
        <taxon>eudicotyledons</taxon>
        <taxon>Gunneridae</taxon>
        <taxon>Pentapetalae</taxon>
        <taxon>rosids</taxon>
        <taxon>malvids</taxon>
        <taxon>Brassicales</taxon>
        <taxon>Brassicaceae</taxon>
        <taxon>Brassiceae</taxon>
        <taxon>Brassica</taxon>
    </lineage>
</organism>
<comment type="caution">
    <text evidence="2">The sequence shown here is derived from an EMBL/GenBank/DDBJ whole genome shotgun (WGS) entry which is preliminary data.</text>
</comment>